<dbReference type="STRING" id="223786.SAMN05216234_10664"/>
<protein>
    <submittedName>
        <fullName evidence="1">DNA polymerase-3 subunit delta</fullName>
    </submittedName>
</protein>
<evidence type="ECO:0000313" key="2">
    <source>
        <dbReference type="Proteomes" id="UP000199227"/>
    </source>
</evidence>
<dbReference type="Pfam" id="PF13177">
    <property type="entry name" value="DNA_pol3_delta2"/>
    <property type="match status" value="1"/>
</dbReference>
<dbReference type="InterPro" id="IPR027417">
    <property type="entry name" value="P-loop_NTPase"/>
</dbReference>
<keyword evidence="2" id="KW-1185">Reference proteome</keyword>
<dbReference type="NCBIfam" id="NF006296">
    <property type="entry name" value="PRK08485.1"/>
    <property type="match status" value="1"/>
</dbReference>
<dbReference type="Gene3D" id="3.40.50.300">
    <property type="entry name" value="P-loop containing nucleotide triphosphate hydrolases"/>
    <property type="match status" value="1"/>
</dbReference>
<name>A0A1I5MM59_9BACT</name>
<dbReference type="SUPFAM" id="SSF52540">
    <property type="entry name" value="P-loop containing nucleoside triphosphate hydrolases"/>
    <property type="match status" value="1"/>
</dbReference>
<gene>
    <name evidence="1" type="ORF">SAMN05216234_10664</name>
</gene>
<dbReference type="Proteomes" id="UP000199227">
    <property type="component" value="Unassembled WGS sequence"/>
</dbReference>
<sequence>MTSQIIITDRFDEVYENLKVDFPEHLFYRIDADEFLVEHAKECQQKAYLTSDKEKVIVLTANRFTPIAQNKLLKVFEEPPSKTYFILMTPLKSGLLATIRSRLPIVEKEIGKEQIELSIDLEQLDLSQLFDFLQSNRRIDAKKAQVIVETLAKEVMKNSNYRIDNELLEAFSQSIRLLDMGSPVNFVLTRLCLKLLERKRK</sequence>
<dbReference type="EMBL" id="FOXB01000006">
    <property type="protein sequence ID" value="SFP10694.1"/>
    <property type="molecule type" value="Genomic_DNA"/>
</dbReference>
<dbReference type="AlphaFoldDB" id="A0A1I5MM59"/>
<proteinExistence type="predicted"/>
<evidence type="ECO:0000313" key="1">
    <source>
        <dbReference type="EMBL" id="SFP10694.1"/>
    </source>
</evidence>
<reference evidence="1 2" key="1">
    <citation type="submission" date="2016-10" db="EMBL/GenBank/DDBJ databases">
        <authorList>
            <person name="de Groot N.N."/>
        </authorList>
    </citation>
    <scope>NUCLEOTIDE SEQUENCE [LARGE SCALE GENOMIC DNA]</scope>
    <source>
        <strain evidence="1 2">EP1-55-1</strain>
    </source>
</reference>
<accession>A0A1I5MM59</accession>
<organism evidence="1 2">
    <name type="scientific">Hydrogenimonas thermophila</name>
    <dbReference type="NCBI Taxonomy" id="223786"/>
    <lineage>
        <taxon>Bacteria</taxon>
        <taxon>Pseudomonadati</taxon>
        <taxon>Campylobacterota</taxon>
        <taxon>Epsilonproteobacteria</taxon>
        <taxon>Campylobacterales</taxon>
        <taxon>Hydrogenimonadaceae</taxon>
        <taxon>Hydrogenimonas</taxon>
    </lineage>
</organism>